<protein>
    <submittedName>
        <fullName evidence="2">Uncharacterized protein</fullName>
    </submittedName>
</protein>
<evidence type="ECO:0000256" key="1">
    <source>
        <dbReference type="SAM" id="MobiDB-lite"/>
    </source>
</evidence>
<keyword evidence="3" id="KW-1185">Reference proteome</keyword>
<feature type="region of interest" description="Disordered" evidence="1">
    <location>
        <begin position="74"/>
        <end position="110"/>
    </location>
</feature>
<organism evidence="2 3">
    <name type="scientific">Papaver somniferum</name>
    <name type="common">Opium poppy</name>
    <dbReference type="NCBI Taxonomy" id="3469"/>
    <lineage>
        <taxon>Eukaryota</taxon>
        <taxon>Viridiplantae</taxon>
        <taxon>Streptophyta</taxon>
        <taxon>Embryophyta</taxon>
        <taxon>Tracheophyta</taxon>
        <taxon>Spermatophyta</taxon>
        <taxon>Magnoliopsida</taxon>
        <taxon>Ranunculales</taxon>
        <taxon>Papaveraceae</taxon>
        <taxon>Papaveroideae</taxon>
        <taxon>Papaver</taxon>
    </lineage>
</organism>
<dbReference type="EMBL" id="CM010720">
    <property type="protein sequence ID" value="RZC64992.1"/>
    <property type="molecule type" value="Genomic_DNA"/>
</dbReference>
<dbReference type="AlphaFoldDB" id="A0A4Y7JY68"/>
<name>A0A4Y7JY68_PAPSO</name>
<evidence type="ECO:0000313" key="3">
    <source>
        <dbReference type="Proteomes" id="UP000316621"/>
    </source>
</evidence>
<evidence type="ECO:0000313" key="2">
    <source>
        <dbReference type="EMBL" id="RZC64992.1"/>
    </source>
</evidence>
<sequence length="110" mass="12393">MTIEGLNFKFFATSTSLNNKVVVYSEDYASVVSFVNIKSLILLLYFIGNGIENWEKYCTCNTVANNKEVERKERNKPEYMLTHGPVPAEPATSLSETMKDNGATEPVYRA</sequence>
<accession>A0A4Y7JY68</accession>
<dbReference type="Gramene" id="RZC64992">
    <property type="protein sequence ID" value="RZC64992"/>
    <property type="gene ID" value="C5167_008684"/>
</dbReference>
<reference evidence="2 3" key="1">
    <citation type="journal article" date="2018" name="Science">
        <title>The opium poppy genome and morphinan production.</title>
        <authorList>
            <person name="Guo L."/>
            <person name="Winzer T."/>
            <person name="Yang X."/>
            <person name="Li Y."/>
            <person name="Ning Z."/>
            <person name="He Z."/>
            <person name="Teodor R."/>
            <person name="Lu Y."/>
            <person name="Bowser T.A."/>
            <person name="Graham I.A."/>
            <person name="Ye K."/>
        </authorList>
    </citation>
    <scope>NUCLEOTIDE SEQUENCE [LARGE SCALE GENOMIC DNA]</scope>
    <source>
        <strain evidence="3">cv. HN1</strain>
        <tissue evidence="2">Leaves</tissue>
    </source>
</reference>
<dbReference type="Proteomes" id="UP000316621">
    <property type="component" value="Chromosome 6"/>
</dbReference>
<proteinExistence type="predicted"/>
<gene>
    <name evidence="2" type="ORF">C5167_008684</name>
</gene>